<feature type="chain" id="PRO_5047100051" evidence="1">
    <location>
        <begin position="22"/>
        <end position="84"/>
    </location>
</feature>
<evidence type="ECO:0000313" key="3">
    <source>
        <dbReference type="Proteomes" id="UP001230207"/>
    </source>
</evidence>
<feature type="signal peptide" evidence="1">
    <location>
        <begin position="1"/>
        <end position="21"/>
    </location>
</feature>
<name>A0ABU0C0Y5_9HYPH</name>
<protein>
    <submittedName>
        <fullName evidence="2">Uncharacterized protein</fullName>
    </submittedName>
</protein>
<reference evidence="2 3" key="1">
    <citation type="submission" date="2023-07" db="EMBL/GenBank/DDBJ databases">
        <title>Genomic Encyclopedia of Type Strains, Phase IV (KMG-IV): sequencing the most valuable type-strain genomes for metagenomic binning, comparative biology and taxonomic classification.</title>
        <authorList>
            <person name="Goeker M."/>
        </authorList>
    </citation>
    <scope>NUCLEOTIDE SEQUENCE [LARGE SCALE GENOMIC DNA]</scope>
    <source>
        <strain evidence="2 3">DSM 1112</strain>
    </source>
</reference>
<keyword evidence="3" id="KW-1185">Reference proteome</keyword>
<evidence type="ECO:0000313" key="2">
    <source>
        <dbReference type="EMBL" id="MDQ0323589.1"/>
    </source>
</evidence>
<comment type="caution">
    <text evidence="2">The sequence shown here is derived from an EMBL/GenBank/DDBJ whole genome shotgun (WGS) entry which is preliminary data.</text>
</comment>
<keyword evidence="1" id="KW-0732">Signal</keyword>
<gene>
    <name evidence="2" type="ORF">QO002_005795</name>
</gene>
<accession>A0ABU0C0Y5</accession>
<dbReference type="RefSeq" id="WP_307236197.1">
    <property type="nucleotide sequence ID" value="NZ_JAUSVF010000003.1"/>
</dbReference>
<dbReference type="EMBL" id="JAUSVF010000003">
    <property type="protein sequence ID" value="MDQ0323589.1"/>
    <property type="molecule type" value="Genomic_DNA"/>
</dbReference>
<organism evidence="2 3">
    <name type="scientific">Pararhizobium capsulatum DSM 1112</name>
    <dbReference type="NCBI Taxonomy" id="1121113"/>
    <lineage>
        <taxon>Bacteria</taxon>
        <taxon>Pseudomonadati</taxon>
        <taxon>Pseudomonadota</taxon>
        <taxon>Alphaproteobacteria</taxon>
        <taxon>Hyphomicrobiales</taxon>
        <taxon>Rhizobiaceae</taxon>
        <taxon>Rhizobium/Agrobacterium group</taxon>
        <taxon>Pararhizobium</taxon>
    </lineage>
</organism>
<sequence>MIKSLVLAGSAFLALSTTSLAQDLPMTCDTTNLANLEADVIKAPSDAQKSAAKAAIGTATVAMQAGNIDACVAAMQKARLAIDG</sequence>
<proteinExistence type="predicted"/>
<dbReference type="Proteomes" id="UP001230207">
    <property type="component" value="Unassembled WGS sequence"/>
</dbReference>
<evidence type="ECO:0000256" key="1">
    <source>
        <dbReference type="SAM" id="SignalP"/>
    </source>
</evidence>